<dbReference type="AlphaFoldDB" id="X0Y0A7"/>
<evidence type="ECO:0000313" key="1">
    <source>
        <dbReference type="EMBL" id="GAG49199.1"/>
    </source>
</evidence>
<reference evidence="1" key="1">
    <citation type="journal article" date="2014" name="Front. Microbiol.">
        <title>High frequency of phylogenetically diverse reductive dehalogenase-homologous genes in deep subseafloor sedimentary metagenomes.</title>
        <authorList>
            <person name="Kawai M."/>
            <person name="Futagami T."/>
            <person name="Toyoda A."/>
            <person name="Takaki Y."/>
            <person name="Nishi S."/>
            <person name="Hori S."/>
            <person name="Arai W."/>
            <person name="Tsubouchi T."/>
            <person name="Morono Y."/>
            <person name="Uchiyama I."/>
            <person name="Ito T."/>
            <person name="Fujiyama A."/>
            <person name="Inagaki F."/>
            <person name="Takami H."/>
        </authorList>
    </citation>
    <scope>NUCLEOTIDE SEQUENCE</scope>
    <source>
        <strain evidence="1">Expedition CK06-06</strain>
    </source>
</reference>
<gene>
    <name evidence="1" type="ORF">S01H1_85308</name>
</gene>
<feature type="non-terminal residue" evidence="1">
    <location>
        <position position="1"/>
    </location>
</feature>
<protein>
    <submittedName>
        <fullName evidence="1">Uncharacterized protein</fullName>
    </submittedName>
</protein>
<dbReference type="EMBL" id="BARS01058537">
    <property type="protein sequence ID" value="GAG49199.1"/>
    <property type="molecule type" value="Genomic_DNA"/>
</dbReference>
<sequence>GYIEGRRFSHPIEPLAKFNIVICVEGIPFFPV</sequence>
<comment type="caution">
    <text evidence="1">The sequence shown here is derived from an EMBL/GenBank/DDBJ whole genome shotgun (WGS) entry which is preliminary data.</text>
</comment>
<organism evidence="1">
    <name type="scientific">marine sediment metagenome</name>
    <dbReference type="NCBI Taxonomy" id="412755"/>
    <lineage>
        <taxon>unclassified sequences</taxon>
        <taxon>metagenomes</taxon>
        <taxon>ecological metagenomes</taxon>
    </lineage>
</organism>
<proteinExistence type="predicted"/>
<name>X0Y0A7_9ZZZZ</name>
<accession>X0Y0A7</accession>